<dbReference type="InterPro" id="IPR025665">
    <property type="entry name" value="Beta-barrel_OMP_2"/>
</dbReference>
<accession>A0A4R0P3F2</accession>
<evidence type="ECO:0000256" key="1">
    <source>
        <dbReference type="SAM" id="SignalP"/>
    </source>
</evidence>
<name>A0A4R0P3F2_9SPHI</name>
<evidence type="ECO:0000313" key="3">
    <source>
        <dbReference type="EMBL" id="TCD11109.1"/>
    </source>
</evidence>
<feature type="domain" description="Outer membrane protein beta-barrel" evidence="2">
    <location>
        <begin position="19"/>
        <end position="182"/>
    </location>
</feature>
<sequence length="222" mass="23675">MKKIVAFVILTCCTLNVLAQRKPLKIGVKAGVTFPKINTSNEAIASDGGGISESKIYTSFYFGATVDVPISKAILFQPGFSVTGKGAKASYVYNLPNTATSGKIRLTYLEIPLNVLVNIPAGKGNVFVGLGPYVAYALAGTIKYTFTRSDEVYPNKQNINFGSDQDFKRLDVGGNALVGYKLVSGINIHADCSASAINISSSNDTYLKAKNLVYSIGVGFYL</sequence>
<feature type="signal peptide" evidence="1">
    <location>
        <begin position="1"/>
        <end position="19"/>
    </location>
</feature>
<keyword evidence="1" id="KW-0732">Signal</keyword>
<feature type="chain" id="PRO_5020271650" evidence="1">
    <location>
        <begin position="20"/>
        <end position="222"/>
    </location>
</feature>
<protein>
    <submittedName>
        <fullName evidence="3">PorT family protein</fullName>
    </submittedName>
</protein>
<keyword evidence="4" id="KW-1185">Reference proteome</keyword>
<dbReference type="AlphaFoldDB" id="A0A4R0P3F2"/>
<dbReference type="Proteomes" id="UP000291485">
    <property type="component" value="Unassembled WGS sequence"/>
</dbReference>
<comment type="caution">
    <text evidence="3">The sequence shown here is derived from an EMBL/GenBank/DDBJ whole genome shotgun (WGS) entry which is preliminary data.</text>
</comment>
<dbReference type="EMBL" id="SJSN01000004">
    <property type="protein sequence ID" value="TCD11109.1"/>
    <property type="molecule type" value="Genomic_DNA"/>
</dbReference>
<dbReference type="Pfam" id="PF13568">
    <property type="entry name" value="OMP_b-brl_2"/>
    <property type="match status" value="1"/>
</dbReference>
<evidence type="ECO:0000259" key="2">
    <source>
        <dbReference type="Pfam" id="PF13568"/>
    </source>
</evidence>
<organism evidence="3 4">
    <name type="scientific">Pedobacter frigidisoli</name>
    <dbReference type="NCBI Taxonomy" id="2530455"/>
    <lineage>
        <taxon>Bacteria</taxon>
        <taxon>Pseudomonadati</taxon>
        <taxon>Bacteroidota</taxon>
        <taxon>Sphingobacteriia</taxon>
        <taxon>Sphingobacteriales</taxon>
        <taxon>Sphingobacteriaceae</taxon>
        <taxon>Pedobacter</taxon>
    </lineage>
</organism>
<dbReference type="OrthoDB" id="1150878at2"/>
<dbReference type="RefSeq" id="WP_131557129.1">
    <property type="nucleotide sequence ID" value="NZ_SJSN01000004.1"/>
</dbReference>
<gene>
    <name evidence="3" type="ORF">EZ449_06340</name>
</gene>
<proteinExistence type="predicted"/>
<reference evidence="3 4" key="1">
    <citation type="submission" date="2019-02" db="EMBL/GenBank/DDBJ databases">
        <title>Pedobacter sp. RP-3-11 sp. nov., isolated from Arctic soil.</title>
        <authorList>
            <person name="Dahal R.H."/>
        </authorList>
    </citation>
    <scope>NUCLEOTIDE SEQUENCE [LARGE SCALE GENOMIC DNA]</scope>
    <source>
        <strain evidence="3 4">RP-3-11</strain>
    </source>
</reference>
<evidence type="ECO:0000313" key="4">
    <source>
        <dbReference type="Proteomes" id="UP000291485"/>
    </source>
</evidence>